<gene>
    <name evidence="3" type="ORF">PCIT_a4306</name>
</gene>
<comment type="caution">
    <text evidence="3">The sequence shown here is derived from an EMBL/GenBank/DDBJ whole genome shotgun (WGS) entry which is preliminary data.</text>
</comment>
<dbReference type="EMBL" id="AHBZ03000017">
    <property type="protein sequence ID" value="KAF7771243.1"/>
    <property type="molecule type" value="Genomic_DNA"/>
</dbReference>
<organism evidence="3 4">
    <name type="scientific">Pseudoalteromonas citrea</name>
    <dbReference type="NCBI Taxonomy" id="43655"/>
    <lineage>
        <taxon>Bacteria</taxon>
        <taxon>Pseudomonadati</taxon>
        <taxon>Pseudomonadota</taxon>
        <taxon>Gammaproteobacteria</taxon>
        <taxon>Alteromonadales</taxon>
        <taxon>Pseudoalteromonadaceae</taxon>
        <taxon>Pseudoalteromonas</taxon>
    </lineage>
</organism>
<reference evidence="3" key="2">
    <citation type="submission" date="2015-03" db="EMBL/GenBank/DDBJ databases">
        <title>Genome sequence of Pseudoalteromonas citrea.</title>
        <authorList>
            <person name="Xie B.-B."/>
            <person name="Rong J.-C."/>
            <person name="Qin Q.-L."/>
            <person name="Zhang Y.-Z."/>
        </authorList>
    </citation>
    <scope>NUCLEOTIDE SEQUENCE</scope>
    <source>
        <strain evidence="3">DSM 8771</strain>
    </source>
</reference>
<dbReference type="AlphaFoldDB" id="A0AAD4AIM0"/>
<dbReference type="GO" id="GO:0006631">
    <property type="term" value="P:fatty acid metabolic process"/>
    <property type="evidence" value="ECO:0007669"/>
    <property type="project" value="TreeGrafter"/>
</dbReference>
<dbReference type="PIRSF" id="PIRSF016521">
    <property type="entry name" value="Acyl-CoA_hydro"/>
    <property type="match status" value="1"/>
</dbReference>
<feature type="active site" description="Charge relay system" evidence="1">
    <location>
        <position position="278"/>
    </location>
</feature>
<dbReference type="InterPro" id="IPR016662">
    <property type="entry name" value="Acyl-CoA_thioEstase_long-chain"/>
</dbReference>
<feature type="active site" description="Charge relay system" evidence="1">
    <location>
        <position position="243"/>
    </location>
</feature>
<feature type="domain" description="BAAT/Acyl-CoA thioester hydrolase C-terminal" evidence="2">
    <location>
        <begin position="103"/>
        <end position="317"/>
    </location>
</feature>
<dbReference type="Gene3D" id="3.40.50.1820">
    <property type="entry name" value="alpha/beta hydrolase"/>
    <property type="match status" value="1"/>
</dbReference>
<feature type="active site" description="Charge relay system" evidence="1">
    <location>
        <position position="132"/>
    </location>
</feature>
<dbReference type="InterPro" id="IPR029058">
    <property type="entry name" value="AB_hydrolase_fold"/>
</dbReference>
<dbReference type="InterPro" id="IPR014940">
    <property type="entry name" value="BAAT_C"/>
</dbReference>
<accession>A0AAD4AIM0</accession>
<dbReference type="SUPFAM" id="SSF53474">
    <property type="entry name" value="alpha/beta-Hydrolases"/>
    <property type="match status" value="1"/>
</dbReference>
<dbReference type="PANTHER" id="PTHR10824">
    <property type="entry name" value="ACYL-COENZYME A THIOESTERASE-RELATED"/>
    <property type="match status" value="1"/>
</dbReference>
<evidence type="ECO:0000313" key="4">
    <source>
        <dbReference type="Proteomes" id="UP000016487"/>
    </source>
</evidence>
<evidence type="ECO:0000313" key="3">
    <source>
        <dbReference type="EMBL" id="KAF7771243.1"/>
    </source>
</evidence>
<dbReference type="RefSeq" id="WP_010363285.1">
    <property type="nucleotide sequence ID" value="NZ_AHBZ03000017.1"/>
</dbReference>
<name>A0AAD4AIM0_9GAMM</name>
<dbReference type="GO" id="GO:0047617">
    <property type="term" value="F:fatty acyl-CoA hydrolase activity"/>
    <property type="evidence" value="ECO:0007669"/>
    <property type="project" value="TreeGrafter"/>
</dbReference>
<dbReference type="GO" id="GO:0006637">
    <property type="term" value="P:acyl-CoA metabolic process"/>
    <property type="evidence" value="ECO:0007669"/>
    <property type="project" value="InterPro"/>
</dbReference>
<reference evidence="3" key="1">
    <citation type="journal article" date="2012" name="J. Bacteriol.">
        <title>Genome sequences of type strains of seven species of the marine bacterium Pseudoalteromonas.</title>
        <authorList>
            <person name="Xie B.B."/>
            <person name="Shu Y.L."/>
            <person name="Qin Q.L."/>
            <person name="Rong J.C."/>
            <person name="Zhang X.Y."/>
            <person name="Chen X.L."/>
            <person name="Shi M."/>
            <person name="He H.L."/>
            <person name="Zhou B.C."/>
            <person name="Zhang Y.Z."/>
        </authorList>
    </citation>
    <scope>NUCLEOTIDE SEQUENCE</scope>
    <source>
        <strain evidence="3">DSM 8771</strain>
    </source>
</reference>
<sequence length="319" mass="35303">MIVTKHSFKLVWKYAVCLVLFSIQASGSELITGMQYEQVNSEEFVGRLWLPDTSNKAPAILLIGGSGGGFENKDAQWLSSAGFVVLNIRYFGAKGLPPDLVNIPIEYFNSAIVWLNNNQHVMKGCIGLFGHSKGTEAAILTAYYNPSVKAIVARSPSSIVWAGPGWSGLNESSWSWNNNPLDFHSVGLIDGAIWLSRVLRGKKLIETRDMFDNVLGDEESVNKAMLPVEHMNAHLLLLSGKDDKQWPSTKMADMLVSILDKSNIDFSYDHFAFDNAGHRPARLSKPDDTFANGGTVRGNAEAHKRTKVLVKEFFDKNLQ</sequence>
<evidence type="ECO:0000259" key="2">
    <source>
        <dbReference type="Pfam" id="PF08840"/>
    </source>
</evidence>
<dbReference type="Pfam" id="PF08840">
    <property type="entry name" value="BAAT_C"/>
    <property type="match status" value="1"/>
</dbReference>
<evidence type="ECO:0000256" key="1">
    <source>
        <dbReference type="PIRSR" id="PIRSR016521-1"/>
    </source>
</evidence>
<dbReference type="PANTHER" id="PTHR10824:SF4">
    <property type="entry name" value="ACYL-COENZYME A THIOESTERASE 1-LIKE"/>
    <property type="match status" value="1"/>
</dbReference>
<dbReference type="Proteomes" id="UP000016487">
    <property type="component" value="Unassembled WGS sequence"/>
</dbReference>
<protein>
    <recommendedName>
        <fullName evidence="2">BAAT/Acyl-CoA thioester hydrolase C-terminal domain-containing protein</fullName>
    </recommendedName>
</protein>
<proteinExistence type="predicted"/>